<evidence type="ECO:0000256" key="1">
    <source>
        <dbReference type="SAM" id="MobiDB-lite"/>
    </source>
</evidence>
<sequence>MALGTPRRPSINVSVDEEDATESQTRDPGPDPDPDKAQLSQGRVSATLYRSSVLTVAKKKVKGYIGRVVNESPDAAEGITTTDMIKRNLQELPQPELFMVLDGLFKQMYKIEGIQRQVPVDKANLRRAER</sequence>
<dbReference type="GeneID" id="59308322"/>
<evidence type="ECO:0000313" key="3">
    <source>
        <dbReference type="Proteomes" id="UP000530670"/>
    </source>
</evidence>
<dbReference type="AlphaFoldDB" id="A0A8H5R777"/>
<comment type="caution">
    <text evidence="2">The sequence shown here is derived from an EMBL/GenBank/DDBJ whole genome shotgun (WGS) entry which is preliminary data.</text>
</comment>
<keyword evidence="3" id="KW-1185">Reference proteome</keyword>
<name>A0A8H5R777_9HYPO</name>
<accession>A0A8H5R777</accession>
<proteinExistence type="predicted"/>
<protein>
    <submittedName>
        <fullName evidence="2">Uncharacterized protein</fullName>
    </submittedName>
</protein>
<reference evidence="2 3" key="1">
    <citation type="submission" date="2020-05" db="EMBL/GenBank/DDBJ databases">
        <title>Identification and distribution of gene clusters putatively required for synthesis of sphingolipid metabolism inhibitors in phylogenetically diverse species of the filamentous fungus Fusarium.</title>
        <authorList>
            <person name="Kim H.-S."/>
            <person name="Busman M."/>
            <person name="Brown D.W."/>
            <person name="Divon H."/>
            <person name="Uhlig S."/>
            <person name="Proctor R.H."/>
        </authorList>
    </citation>
    <scope>NUCLEOTIDE SEQUENCE [LARGE SCALE GENOMIC DNA]</scope>
    <source>
        <strain evidence="2 3">NRRL 66243</strain>
    </source>
</reference>
<feature type="region of interest" description="Disordered" evidence="1">
    <location>
        <begin position="1"/>
        <end position="43"/>
    </location>
</feature>
<feature type="compositionally biased region" description="Basic and acidic residues" evidence="1">
    <location>
        <begin position="24"/>
        <end position="36"/>
    </location>
</feature>
<organism evidence="2 3">
    <name type="scientific">Fusarium tjaetaba</name>
    <dbReference type="NCBI Taxonomy" id="1567544"/>
    <lineage>
        <taxon>Eukaryota</taxon>
        <taxon>Fungi</taxon>
        <taxon>Dikarya</taxon>
        <taxon>Ascomycota</taxon>
        <taxon>Pezizomycotina</taxon>
        <taxon>Sordariomycetes</taxon>
        <taxon>Hypocreomycetidae</taxon>
        <taxon>Hypocreales</taxon>
        <taxon>Nectriaceae</taxon>
        <taxon>Fusarium</taxon>
        <taxon>Fusarium fujikuroi species complex</taxon>
    </lineage>
</organism>
<evidence type="ECO:0000313" key="2">
    <source>
        <dbReference type="EMBL" id="KAF5627673.1"/>
    </source>
</evidence>
<dbReference type="Proteomes" id="UP000530670">
    <property type="component" value="Unassembled WGS sequence"/>
</dbReference>
<dbReference type="OrthoDB" id="5071693at2759"/>
<gene>
    <name evidence="2" type="ORF">FTJAE_9160</name>
</gene>
<dbReference type="EMBL" id="JAAQRI010000206">
    <property type="protein sequence ID" value="KAF5627673.1"/>
    <property type="molecule type" value="Genomic_DNA"/>
</dbReference>
<dbReference type="RefSeq" id="XP_037203771.1">
    <property type="nucleotide sequence ID" value="XM_037356052.1"/>
</dbReference>